<reference evidence="3" key="1">
    <citation type="submission" date="2016-06" db="EMBL/GenBank/DDBJ databases">
        <authorList>
            <person name="Varghese N."/>
            <person name="Submissions Spin"/>
        </authorList>
    </citation>
    <scope>NUCLEOTIDE SEQUENCE [LARGE SCALE GENOMIC DNA]</scope>
    <source>
        <strain evidence="3">DSM 43168</strain>
    </source>
</reference>
<keyword evidence="1" id="KW-0812">Transmembrane</keyword>
<dbReference type="RefSeq" id="WP_074476873.1">
    <property type="nucleotide sequence ID" value="NZ_FMCT01000012.1"/>
</dbReference>
<feature type="transmembrane region" description="Helical" evidence="1">
    <location>
        <begin position="58"/>
        <end position="80"/>
    </location>
</feature>
<proteinExistence type="predicted"/>
<gene>
    <name evidence="2" type="ORF">GA0070563_11280</name>
</gene>
<name>A0A1C5ABB1_9ACTN</name>
<keyword evidence="1" id="KW-1133">Transmembrane helix</keyword>
<organism evidence="2 3">
    <name type="scientific">Micromonospora carbonacea</name>
    <dbReference type="NCBI Taxonomy" id="47853"/>
    <lineage>
        <taxon>Bacteria</taxon>
        <taxon>Bacillati</taxon>
        <taxon>Actinomycetota</taxon>
        <taxon>Actinomycetes</taxon>
        <taxon>Micromonosporales</taxon>
        <taxon>Micromonosporaceae</taxon>
        <taxon>Micromonospora</taxon>
    </lineage>
</organism>
<evidence type="ECO:0000313" key="2">
    <source>
        <dbReference type="EMBL" id="SCF42449.1"/>
    </source>
</evidence>
<protein>
    <submittedName>
        <fullName evidence="2">Uncharacterized protein</fullName>
    </submittedName>
</protein>
<accession>A0A1C5ABB1</accession>
<dbReference type="EMBL" id="FMCT01000012">
    <property type="protein sequence ID" value="SCF42449.1"/>
    <property type="molecule type" value="Genomic_DNA"/>
</dbReference>
<feature type="transmembrane region" description="Helical" evidence="1">
    <location>
        <begin position="31"/>
        <end position="52"/>
    </location>
</feature>
<sequence length="97" mass="10133">MTTDTLPAAVTDAAAPVTLDGARVHRDWRQLGAEAAGITTAVTAAGALYTATFQVTPVLMWALAVGCAVAVVALIVLLTLMRREGRRWTLAVDVDPS</sequence>
<evidence type="ECO:0000256" key="1">
    <source>
        <dbReference type="SAM" id="Phobius"/>
    </source>
</evidence>
<keyword evidence="1" id="KW-0472">Membrane</keyword>
<evidence type="ECO:0000313" key="3">
    <source>
        <dbReference type="Proteomes" id="UP000183585"/>
    </source>
</evidence>
<dbReference type="Proteomes" id="UP000183585">
    <property type="component" value="Unassembled WGS sequence"/>
</dbReference>
<keyword evidence="3" id="KW-1185">Reference proteome</keyword>
<dbReference type="AlphaFoldDB" id="A0A1C5ABB1"/>